<reference evidence="1 2" key="1">
    <citation type="submission" date="2020-08" db="EMBL/GenBank/DDBJ databases">
        <title>Putative novel bacterial strains isolated from necrotic wheat leaf tissues caused by Xanthomonas translucens.</title>
        <authorList>
            <person name="Tambong J.T."/>
        </authorList>
    </citation>
    <scope>NUCLEOTIDE SEQUENCE [LARGE SCALE GENOMIC DNA]</scope>
    <source>
        <strain evidence="1 2">DOAB 1067</strain>
    </source>
</reference>
<evidence type="ECO:0000313" key="2">
    <source>
        <dbReference type="Proteomes" id="UP000660131"/>
    </source>
</evidence>
<proteinExistence type="predicted"/>
<keyword evidence="2" id="KW-1185">Reference proteome</keyword>
<dbReference type="SUPFAM" id="SSF47598">
    <property type="entry name" value="Ribbon-helix-helix"/>
    <property type="match status" value="1"/>
</dbReference>
<dbReference type="InterPro" id="IPR010985">
    <property type="entry name" value="Ribbon_hlx_hlx"/>
</dbReference>
<accession>A0ABR7BKJ8</accession>
<dbReference type="Proteomes" id="UP000660131">
    <property type="component" value="Unassembled WGS sequence"/>
</dbReference>
<organism evidence="1 2">
    <name type="scientific">Pseudomonas triticifolii</name>
    <dbReference type="NCBI Taxonomy" id="2762592"/>
    <lineage>
        <taxon>Bacteria</taxon>
        <taxon>Pseudomonadati</taxon>
        <taxon>Pseudomonadota</taxon>
        <taxon>Gammaproteobacteria</taxon>
        <taxon>Pseudomonadales</taxon>
        <taxon>Pseudomonadaceae</taxon>
        <taxon>Pseudomonas</taxon>
    </lineage>
</organism>
<name>A0ABR7BKJ8_9PSED</name>
<dbReference type="EMBL" id="JACONV010000026">
    <property type="protein sequence ID" value="MBC3957713.1"/>
    <property type="molecule type" value="Genomic_DNA"/>
</dbReference>
<comment type="caution">
    <text evidence="1">The sequence shown here is derived from an EMBL/GenBank/DDBJ whole genome shotgun (WGS) entry which is preliminary data.</text>
</comment>
<protein>
    <recommendedName>
        <fullName evidence="3">Ribbon-helix-helix protein CopG domain-containing protein</fullName>
    </recommendedName>
</protein>
<evidence type="ECO:0008006" key="3">
    <source>
        <dbReference type="Google" id="ProtNLM"/>
    </source>
</evidence>
<sequence>MFSIRLNENLRDQLDFLALRTGEARNSIIAKALSEYLGSRTLGGIPLEEAVQENSYEIHEHYHAQSGEMVDKFKELKRWIEGSVIWTKNGAHPETRTGKPTPGILGRNVVTGYYVERREISVISKHVTWPPATGLDSFHLYVTPYEDWVEYMREVPRKV</sequence>
<dbReference type="RefSeq" id="WP_187519804.1">
    <property type="nucleotide sequence ID" value="NZ_JACONV010000026.1"/>
</dbReference>
<evidence type="ECO:0000313" key="1">
    <source>
        <dbReference type="EMBL" id="MBC3957713.1"/>
    </source>
</evidence>
<gene>
    <name evidence="1" type="ORF">H8S56_22160</name>
</gene>